<dbReference type="Pfam" id="PF03704">
    <property type="entry name" value="BTAD"/>
    <property type="match status" value="1"/>
</dbReference>
<dbReference type="InterPro" id="IPR027417">
    <property type="entry name" value="P-loop_NTPase"/>
</dbReference>
<proteinExistence type="inferred from homology"/>
<dbReference type="Proteomes" id="UP000588112">
    <property type="component" value="Unassembled WGS sequence"/>
</dbReference>
<evidence type="ECO:0000313" key="9">
    <source>
        <dbReference type="Proteomes" id="UP000588112"/>
    </source>
</evidence>
<evidence type="ECO:0000256" key="5">
    <source>
        <dbReference type="PROSITE-ProRule" id="PRU01091"/>
    </source>
</evidence>
<evidence type="ECO:0000256" key="3">
    <source>
        <dbReference type="ARBA" id="ARBA00023125"/>
    </source>
</evidence>
<dbReference type="PANTHER" id="PTHR35807:SF1">
    <property type="entry name" value="TRANSCRIPTIONAL REGULATOR REDD"/>
    <property type="match status" value="1"/>
</dbReference>
<reference evidence="8 9" key="1">
    <citation type="submission" date="2020-08" db="EMBL/GenBank/DDBJ databases">
        <title>Sequencing the genomes of 1000 actinobacteria strains.</title>
        <authorList>
            <person name="Klenk H.-P."/>
        </authorList>
    </citation>
    <scope>NUCLEOTIDE SEQUENCE [LARGE SCALE GENOMIC DNA]</scope>
    <source>
        <strain evidence="8 9">DSM 45790</strain>
    </source>
</reference>
<keyword evidence="2" id="KW-0805">Transcription regulation</keyword>
<accession>A0A7W9DSA2</accession>
<dbReference type="CDD" id="cd15831">
    <property type="entry name" value="BTAD"/>
    <property type="match status" value="1"/>
</dbReference>
<dbReference type="Gene3D" id="3.40.50.300">
    <property type="entry name" value="P-loop containing nucleotide triphosphate hydrolases"/>
    <property type="match status" value="1"/>
</dbReference>
<feature type="domain" description="OmpR/PhoB-type" evidence="7">
    <location>
        <begin position="1"/>
        <end position="63"/>
    </location>
</feature>
<dbReference type="PANTHER" id="PTHR35807">
    <property type="entry name" value="TRANSCRIPTIONAL REGULATOR REDD-RELATED"/>
    <property type="match status" value="1"/>
</dbReference>
<feature type="region of interest" description="Disordered" evidence="6">
    <location>
        <begin position="213"/>
        <end position="248"/>
    </location>
</feature>
<gene>
    <name evidence="8" type="ORF">BJ981_004673</name>
</gene>
<evidence type="ECO:0000256" key="1">
    <source>
        <dbReference type="ARBA" id="ARBA00005820"/>
    </source>
</evidence>
<dbReference type="AlphaFoldDB" id="A0A7W9DSA2"/>
<dbReference type="SMART" id="SM00028">
    <property type="entry name" value="TPR"/>
    <property type="match status" value="5"/>
</dbReference>
<feature type="DNA-binding region" description="OmpR/PhoB-type" evidence="5">
    <location>
        <begin position="1"/>
        <end position="63"/>
    </location>
</feature>
<dbReference type="InterPro" id="IPR001867">
    <property type="entry name" value="OmpR/PhoB-type_DNA-bd"/>
</dbReference>
<organism evidence="8 9">
    <name type="scientific">Sphaerisporangium krabiense</name>
    <dbReference type="NCBI Taxonomy" id="763782"/>
    <lineage>
        <taxon>Bacteria</taxon>
        <taxon>Bacillati</taxon>
        <taxon>Actinomycetota</taxon>
        <taxon>Actinomycetes</taxon>
        <taxon>Streptosporangiales</taxon>
        <taxon>Streptosporangiaceae</taxon>
        <taxon>Sphaerisporangium</taxon>
    </lineage>
</organism>
<protein>
    <submittedName>
        <fullName evidence="8">DNA-binding SARP family transcriptional activator/tetratricopeptide (TPR) repeat protein</fullName>
    </submittedName>
</protein>
<feature type="compositionally biased region" description="Basic and acidic residues" evidence="6">
    <location>
        <begin position="215"/>
        <end position="224"/>
    </location>
</feature>
<dbReference type="InterPro" id="IPR019734">
    <property type="entry name" value="TPR_rpt"/>
</dbReference>
<evidence type="ECO:0000256" key="4">
    <source>
        <dbReference type="ARBA" id="ARBA00023163"/>
    </source>
</evidence>
<dbReference type="InterPro" id="IPR051677">
    <property type="entry name" value="AfsR-DnrI-RedD_regulator"/>
</dbReference>
<evidence type="ECO:0000256" key="6">
    <source>
        <dbReference type="SAM" id="MobiDB-lite"/>
    </source>
</evidence>
<dbReference type="SUPFAM" id="SSF46894">
    <property type="entry name" value="C-terminal effector domain of the bipartite response regulators"/>
    <property type="match status" value="1"/>
</dbReference>
<keyword evidence="3 5" id="KW-0238">DNA-binding</keyword>
<evidence type="ECO:0000256" key="2">
    <source>
        <dbReference type="ARBA" id="ARBA00023015"/>
    </source>
</evidence>
<dbReference type="InterPro" id="IPR036388">
    <property type="entry name" value="WH-like_DNA-bd_sf"/>
</dbReference>
<dbReference type="SMART" id="SM01043">
    <property type="entry name" value="BTAD"/>
    <property type="match status" value="1"/>
</dbReference>
<dbReference type="Pfam" id="PF13191">
    <property type="entry name" value="AAA_16"/>
    <property type="match status" value="1"/>
</dbReference>
<dbReference type="EMBL" id="JACHBR010000001">
    <property type="protein sequence ID" value="MBB5628974.1"/>
    <property type="molecule type" value="Genomic_DNA"/>
</dbReference>
<dbReference type="InterPro" id="IPR016032">
    <property type="entry name" value="Sig_transdc_resp-reg_C-effctor"/>
</dbReference>
<dbReference type="SUPFAM" id="SSF48452">
    <property type="entry name" value="TPR-like"/>
    <property type="match status" value="2"/>
</dbReference>
<sequence length="909" mass="98330">MRPNQVLSADVLADELWGARPPRTARDTLYSLVSRLRGQIDGAGARAAEWALTSHPPGYLLRVDPAAVDAHRFLALTTAAHRLTATPPAGVAGRLDEALRLWRGVPLADIALGPMLESWRKRLIDDRLAAFEKYVEALLPTGVPPETLDELRMTASEHPYREGLWELLMRALRAAGRRDEALAAYREARAALSGELGIEPGPGLRRLHQEVLSGEPEHGDDGPRTGEPPAGDGTAPVREQVPRQLPRDLTAFTGRRDEVATLRGHLTMAAAEAAPVLIVTGPAGSGKSALAVHVAHQVADAYPDGQLYIDLCGATPGLSPLSPSTALGRILRALGVPGEHVPLDAGEAAGLYRTRTATARLLLILDNARDAAQVRPLLPGGARSAVMVTSRMNLAHLPDAVCVPVGPMRPQDACQMLSRAGAAPSETADVTRLAELCGFLPLALAVAVARLTGQRHLGVGELVRRMEDGRRRLSELAVGDLEVRRSLEVSYVTMTRDGHAMDREAARALLLLALLPIPDIGVDAAAALFGQTPAEAARTLQRLVDANLLNDTARDRWSMHDLVRLFAREKSAGDLASGHWPDRFGAILDHYLATARLAFRLIDPHREQFPVSEPTAPAAPLADAADARTWFRTELPGAVRLAVQALSEPDRPGHAGMALAGALRWILDREDHVEESLTMYELALQAARRLGDPQAEIYALDQLGGMLYRLGRYDEACRNYLQEQELCRRHGDLRGQTRALGNLGLLYVRMRRPAEALAVARRQLRFADEGGWDAARTHAHIMLGMSYLNLGGHDDAATHLCTAVDQARARDDHYQLAAALNYLSQVRIAMGQGERARDLARQGLGYARLIADRKQEASLLITLARAHSMTGDRQAAESALTTAGRLEDALDSPLVDYLAGARAEVAAAR</sequence>
<keyword evidence="9" id="KW-1185">Reference proteome</keyword>
<dbReference type="InterPro" id="IPR011990">
    <property type="entry name" value="TPR-like_helical_dom_sf"/>
</dbReference>
<dbReference type="Gene3D" id="1.25.40.10">
    <property type="entry name" value="Tetratricopeptide repeat domain"/>
    <property type="match status" value="2"/>
</dbReference>
<dbReference type="GO" id="GO:0003677">
    <property type="term" value="F:DNA binding"/>
    <property type="evidence" value="ECO:0007669"/>
    <property type="project" value="UniProtKB-UniRule"/>
</dbReference>
<comment type="caution">
    <text evidence="8">The sequence shown here is derived from an EMBL/GenBank/DDBJ whole genome shotgun (WGS) entry which is preliminary data.</text>
</comment>
<name>A0A7W9DSA2_9ACTN</name>
<dbReference type="SUPFAM" id="SSF52540">
    <property type="entry name" value="P-loop containing nucleoside triphosphate hydrolases"/>
    <property type="match status" value="1"/>
</dbReference>
<dbReference type="GO" id="GO:0006355">
    <property type="term" value="P:regulation of DNA-templated transcription"/>
    <property type="evidence" value="ECO:0007669"/>
    <property type="project" value="InterPro"/>
</dbReference>
<keyword evidence="4" id="KW-0804">Transcription</keyword>
<evidence type="ECO:0000259" key="7">
    <source>
        <dbReference type="PROSITE" id="PS51755"/>
    </source>
</evidence>
<comment type="similarity">
    <text evidence="1">Belongs to the AfsR/DnrI/RedD regulatory family.</text>
</comment>
<dbReference type="Pfam" id="PF13424">
    <property type="entry name" value="TPR_12"/>
    <property type="match status" value="1"/>
</dbReference>
<dbReference type="GO" id="GO:0000160">
    <property type="term" value="P:phosphorelay signal transduction system"/>
    <property type="evidence" value="ECO:0007669"/>
    <property type="project" value="InterPro"/>
</dbReference>
<dbReference type="PROSITE" id="PS51755">
    <property type="entry name" value="OMPR_PHOB"/>
    <property type="match status" value="1"/>
</dbReference>
<dbReference type="InterPro" id="IPR005158">
    <property type="entry name" value="BTAD"/>
</dbReference>
<dbReference type="Gene3D" id="1.10.10.10">
    <property type="entry name" value="Winged helix-like DNA-binding domain superfamily/Winged helix DNA-binding domain"/>
    <property type="match status" value="1"/>
</dbReference>
<dbReference type="InterPro" id="IPR041664">
    <property type="entry name" value="AAA_16"/>
</dbReference>
<evidence type="ECO:0000313" key="8">
    <source>
        <dbReference type="EMBL" id="MBB5628974.1"/>
    </source>
</evidence>